<keyword evidence="1" id="KW-0732">Signal</keyword>
<reference evidence="2" key="1">
    <citation type="submission" date="2020-03" db="EMBL/GenBank/DDBJ databases">
        <title>Transcriptomic Profiling of the Digestive Tract of the Rat Flea, Xenopsylla cheopis, Following Blood Feeding and Infection with Yersinia pestis.</title>
        <authorList>
            <person name="Bland D.M."/>
            <person name="Martens C.A."/>
            <person name="Virtaneva K."/>
            <person name="Kanakabandi K."/>
            <person name="Long D."/>
            <person name="Rosenke R."/>
            <person name="Saturday G.A."/>
            <person name="Hoyt F.H."/>
            <person name="Bruno D.P."/>
            <person name="Ribeiro J.M.C."/>
            <person name="Hinnebusch J."/>
        </authorList>
    </citation>
    <scope>NUCLEOTIDE SEQUENCE</scope>
</reference>
<dbReference type="AlphaFoldDB" id="A0A6M2DZV8"/>
<feature type="chain" id="PRO_5026715653" evidence="1">
    <location>
        <begin position="31"/>
        <end position="86"/>
    </location>
</feature>
<evidence type="ECO:0000256" key="1">
    <source>
        <dbReference type="SAM" id="SignalP"/>
    </source>
</evidence>
<organism evidence="2">
    <name type="scientific">Xenopsylla cheopis</name>
    <name type="common">Oriental rat flea</name>
    <name type="synonym">Pulex cheopis</name>
    <dbReference type="NCBI Taxonomy" id="163159"/>
    <lineage>
        <taxon>Eukaryota</taxon>
        <taxon>Metazoa</taxon>
        <taxon>Ecdysozoa</taxon>
        <taxon>Arthropoda</taxon>
        <taxon>Hexapoda</taxon>
        <taxon>Insecta</taxon>
        <taxon>Pterygota</taxon>
        <taxon>Neoptera</taxon>
        <taxon>Endopterygota</taxon>
        <taxon>Siphonaptera</taxon>
        <taxon>Pulicidae</taxon>
        <taxon>Xenopsyllinae</taxon>
        <taxon>Xenopsylla</taxon>
    </lineage>
</organism>
<name>A0A6M2DZV8_XENCH</name>
<sequence>MLMHFAFFIKNKTFLFTIIFITSDGTGTLCISITNTCKHVHNTNATLNIAYNRCRRMCLSVSAIFEDILSKYSQCGRSVSFLSHLI</sequence>
<feature type="signal peptide" evidence="1">
    <location>
        <begin position="1"/>
        <end position="30"/>
    </location>
</feature>
<evidence type="ECO:0000313" key="2">
    <source>
        <dbReference type="EMBL" id="NOV51772.1"/>
    </source>
</evidence>
<accession>A0A6M2DZV8</accession>
<protein>
    <submittedName>
        <fullName evidence="2">Putative secreted protein</fullName>
    </submittedName>
</protein>
<proteinExistence type="predicted"/>
<dbReference type="EMBL" id="GIIL01008046">
    <property type="protein sequence ID" value="NOV51772.1"/>
    <property type="molecule type" value="Transcribed_RNA"/>
</dbReference>